<organism evidence="1 2">
    <name type="scientific">Papilio machaon</name>
    <name type="common">Old World swallowtail butterfly</name>
    <dbReference type="NCBI Taxonomy" id="76193"/>
    <lineage>
        <taxon>Eukaryota</taxon>
        <taxon>Metazoa</taxon>
        <taxon>Ecdysozoa</taxon>
        <taxon>Arthropoda</taxon>
        <taxon>Hexapoda</taxon>
        <taxon>Insecta</taxon>
        <taxon>Pterygota</taxon>
        <taxon>Neoptera</taxon>
        <taxon>Endopterygota</taxon>
        <taxon>Lepidoptera</taxon>
        <taxon>Glossata</taxon>
        <taxon>Ditrysia</taxon>
        <taxon>Papilionoidea</taxon>
        <taxon>Papilionidae</taxon>
        <taxon>Papilioninae</taxon>
        <taxon>Papilio</taxon>
    </lineage>
</organism>
<dbReference type="InParanoid" id="A0A194QKT6"/>
<keyword evidence="2" id="KW-1185">Reference proteome</keyword>
<dbReference type="AlphaFoldDB" id="A0A194QKT6"/>
<gene>
    <name evidence="1" type="ORF">RR48_14620</name>
</gene>
<name>A0A194QKT6_PAPMA</name>
<proteinExistence type="predicted"/>
<evidence type="ECO:0000313" key="2">
    <source>
        <dbReference type="Proteomes" id="UP000053240"/>
    </source>
</evidence>
<protein>
    <submittedName>
        <fullName evidence="1">Uncharacterized protein</fullName>
    </submittedName>
</protein>
<accession>A0A194QKT6</accession>
<dbReference type="Proteomes" id="UP000053240">
    <property type="component" value="Unassembled WGS sequence"/>
</dbReference>
<sequence length="43" mass="4814">MLRKAVFYVNMPTIGESKSCNLKEFVWRLRCAPHPAVSAHGAP</sequence>
<reference evidence="1 2" key="1">
    <citation type="journal article" date="2015" name="Nat. Commun.">
        <title>Outbred genome sequencing and CRISPR/Cas9 gene editing in butterflies.</title>
        <authorList>
            <person name="Li X."/>
            <person name="Fan D."/>
            <person name="Zhang W."/>
            <person name="Liu G."/>
            <person name="Zhang L."/>
            <person name="Zhao L."/>
            <person name="Fang X."/>
            <person name="Chen L."/>
            <person name="Dong Y."/>
            <person name="Chen Y."/>
            <person name="Ding Y."/>
            <person name="Zhao R."/>
            <person name="Feng M."/>
            <person name="Zhu Y."/>
            <person name="Feng Y."/>
            <person name="Jiang X."/>
            <person name="Zhu D."/>
            <person name="Xiang H."/>
            <person name="Feng X."/>
            <person name="Li S."/>
            <person name="Wang J."/>
            <person name="Zhang G."/>
            <person name="Kronforst M.R."/>
            <person name="Wang W."/>
        </authorList>
    </citation>
    <scope>NUCLEOTIDE SEQUENCE [LARGE SCALE GENOMIC DNA]</scope>
    <source>
        <strain evidence="1">Ya'a_city_454_Pm</strain>
        <tissue evidence="1">Whole body</tissue>
    </source>
</reference>
<evidence type="ECO:0000313" key="1">
    <source>
        <dbReference type="EMBL" id="KPJ06178.1"/>
    </source>
</evidence>
<dbReference type="EMBL" id="KQ461198">
    <property type="protein sequence ID" value="KPJ06178.1"/>
    <property type="molecule type" value="Genomic_DNA"/>
</dbReference>